<dbReference type="Pfam" id="PF06985">
    <property type="entry name" value="HET"/>
    <property type="match status" value="1"/>
</dbReference>
<evidence type="ECO:0000259" key="2">
    <source>
        <dbReference type="Pfam" id="PF06985"/>
    </source>
</evidence>
<dbReference type="Pfam" id="PF13374">
    <property type="entry name" value="TPR_10"/>
    <property type="match status" value="1"/>
</dbReference>
<dbReference type="Proteomes" id="UP000053989">
    <property type="component" value="Unassembled WGS sequence"/>
</dbReference>
<dbReference type="InParanoid" id="A0A0C2Z6W2"/>
<dbReference type="OrthoDB" id="2638215at2759"/>
<name>A0A0C2Z6W2_9AGAM</name>
<dbReference type="InterPro" id="IPR011990">
    <property type="entry name" value="TPR-like_helical_dom_sf"/>
</dbReference>
<dbReference type="Gene3D" id="1.25.40.10">
    <property type="entry name" value="Tetratricopeptide repeat domain"/>
    <property type="match status" value="2"/>
</dbReference>
<reference evidence="4" key="2">
    <citation type="submission" date="2015-01" db="EMBL/GenBank/DDBJ databases">
        <title>Evolutionary Origins and Diversification of the Mycorrhizal Mutualists.</title>
        <authorList>
            <consortium name="DOE Joint Genome Institute"/>
            <consortium name="Mycorrhizal Genomics Consortium"/>
            <person name="Kohler A."/>
            <person name="Kuo A."/>
            <person name="Nagy L.G."/>
            <person name="Floudas D."/>
            <person name="Copeland A."/>
            <person name="Barry K.W."/>
            <person name="Cichocki N."/>
            <person name="Veneault-Fourrey C."/>
            <person name="LaButti K."/>
            <person name="Lindquist E.A."/>
            <person name="Lipzen A."/>
            <person name="Lundell T."/>
            <person name="Morin E."/>
            <person name="Murat C."/>
            <person name="Riley R."/>
            <person name="Ohm R."/>
            <person name="Sun H."/>
            <person name="Tunlid A."/>
            <person name="Henrissat B."/>
            <person name="Grigoriev I.V."/>
            <person name="Hibbett D.S."/>
            <person name="Martin F."/>
        </authorList>
    </citation>
    <scope>NUCLEOTIDE SEQUENCE [LARGE SCALE GENOMIC DNA]</scope>
    <source>
        <strain evidence="4">Foug A</strain>
    </source>
</reference>
<dbReference type="PANTHER" id="PTHR10622">
    <property type="entry name" value="HET DOMAIN-CONTAINING PROTEIN"/>
    <property type="match status" value="1"/>
</dbReference>
<evidence type="ECO:0000313" key="4">
    <source>
        <dbReference type="Proteomes" id="UP000053989"/>
    </source>
</evidence>
<feature type="region of interest" description="Disordered" evidence="1">
    <location>
        <begin position="17"/>
        <end position="39"/>
    </location>
</feature>
<evidence type="ECO:0000256" key="1">
    <source>
        <dbReference type="SAM" id="MobiDB-lite"/>
    </source>
</evidence>
<accession>A0A0C2Z6W2</accession>
<organism evidence="3 4">
    <name type="scientific">Scleroderma citrinum Foug A</name>
    <dbReference type="NCBI Taxonomy" id="1036808"/>
    <lineage>
        <taxon>Eukaryota</taxon>
        <taxon>Fungi</taxon>
        <taxon>Dikarya</taxon>
        <taxon>Basidiomycota</taxon>
        <taxon>Agaricomycotina</taxon>
        <taxon>Agaricomycetes</taxon>
        <taxon>Agaricomycetidae</taxon>
        <taxon>Boletales</taxon>
        <taxon>Sclerodermatineae</taxon>
        <taxon>Sclerodermataceae</taxon>
        <taxon>Scleroderma</taxon>
    </lineage>
</organism>
<feature type="domain" description="Heterokaryon incompatibility" evidence="2">
    <location>
        <begin position="526"/>
        <end position="619"/>
    </location>
</feature>
<protein>
    <recommendedName>
        <fullName evidence="2">Heterokaryon incompatibility domain-containing protein</fullName>
    </recommendedName>
</protein>
<feature type="compositionally biased region" description="Basic residues" evidence="1">
    <location>
        <begin position="17"/>
        <end position="28"/>
    </location>
</feature>
<dbReference type="InterPro" id="IPR010730">
    <property type="entry name" value="HET"/>
</dbReference>
<dbReference type="SUPFAM" id="SSF81901">
    <property type="entry name" value="HCP-like"/>
    <property type="match status" value="1"/>
</dbReference>
<gene>
    <name evidence="3" type="ORF">SCLCIDRAFT_1126236</name>
</gene>
<dbReference type="STRING" id="1036808.A0A0C2Z6W2"/>
<dbReference type="EMBL" id="KN822097">
    <property type="protein sequence ID" value="KIM57723.1"/>
    <property type="molecule type" value="Genomic_DNA"/>
</dbReference>
<dbReference type="HOGENOM" id="CLU_000288_138_6_1"/>
<dbReference type="PANTHER" id="PTHR10622:SF10">
    <property type="entry name" value="HET DOMAIN-CONTAINING PROTEIN"/>
    <property type="match status" value="1"/>
</dbReference>
<evidence type="ECO:0000313" key="3">
    <source>
        <dbReference type="EMBL" id="KIM57723.1"/>
    </source>
</evidence>
<keyword evidence="4" id="KW-1185">Reference proteome</keyword>
<proteinExistence type="predicted"/>
<sequence>MKIFFRLWKIKHFRRSAPTHVPPPHRAHSMRETPSGTSENKARLAYDHYIQYLADGVMMDLDEAIRISRELLGRSPPGGPDFAWPANHLAICLATRFTSQGVLADLEDAIALHQQVLDFRPKGHPERAMSLNDLGDCLGNRFKSQGELPDLEKAIALHEQASQLGHPKQHLSLNNLADCLIERFRLQGKMDDLERAMSLHQKALALCPVGHADRPISLNNLAACCRLKFKSLGLLESLEEAITLHKEALGLHPTGHPGQSMSLNNLADCFAARFSSWNQEDDLEEAISLSQQAMDVYLVGHPGRSMSLINLAEWHALRYKSYGKLVDLERAISLGQEALALCSVGHQHRSLALNNHAKQLAVRFTLKGALADLEEAVSLWHEALELYSHGTKPWYEVAKCLITSLEERFNHSFSLTDIEEVTQLHQSLRVAQPNSYSPITPKNIPGLKLLGVVVDNIVYNTLETLPPRLFNTDTGILCTRDLQLLAFRQSPKYHDLMESGDIHITSGDWQPRLDHIHETISSYFQYVTLSHKWGASEPLLRDIAGHGSVYVMSGKDGLPKLQNFCQTVAKQGYSWAWSDTCCIDQTNSVELQEAIGSMFSWYRRSALTIVHLADISSASPSSALSGSIWFKRGWTLQELLAPHTMLFYTKEWELYMNCISNHKEDANVLKELARAAGIPTECLTDFRPGIQDARSRLQWASSRRTTRPEDIAYSLFGVFDLHLPVLYGENKEKALGRLLQEIISQSGDTSVLDWVGEASSFHSCFPASITCYRSAPYVRPPMSDVAMERSISRLQRLVSPDDARKLHDKLASCVLPRFSNRRLALPCIIYRVQAVKLKRTHLDVRMYEIRALGLRPIEITSSDELMQGSHNLPYILIRPWNRKLIDWSEDDDATAVYSLLVQLEQSFRGIMLVQLPHREYKRILSSRPIVTRIEDPASVINVEPTILDIV</sequence>
<reference evidence="3 4" key="1">
    <citation type="submission" date="2014-04" db="EMBL/GenBank/DDBJ databases">
        <authorList>
            <consortium name="DOE Joint Genome Institute"/>
            <person name="Kuo A."/>
            <person name="Kohler A."/>
            <person name="Nagy L.G."/>
            <person name="Floudas D."/>
            <person name="Copeland A."/>
            <person name="Barry K.W."/>
            <person name="Cichocki N."/>
            <person name="Veneault-Fourrey C."/>
            <person name="LaButti K."/>
            <person name="Lindquist E.A."/>
            <person name="Lipzen A."/>
            <person name="Lundell T."/>
            <person name="Morin E."/>
            <person name="Murat C."/>
            <person name="Sun H."/>
            <person name="Tunlid A."/>
            <person name="Henrissat B."/>
            <person name="Grigoriev I.V."/>
            <person name="Hibbett D.S."/>
            <person name="Martin F."/>
            <person name="Nordberg H.P."/>
            <person name="Cantor M.N."/>
            <person name="Hua S.X."/>
        </authorList>
    </citation>
    <scope>NUCLEOTIDE SEQUENCE [LARGE SCALE GENOMIC DNA]</scope>
    <source>
        <strain evidence="3 4">Foug A</strain>
    </source>
</reference>
<dbReference type="AlphaFoldDB" id="A0A0C2Z6W2"/>